<dbReference type="Pfam" id="PF00502">
    <property type="entry name" value="Phycobilisome"/>
    <property type="match status" value="1"/>
</dbReference>
<dbReference type="Gene3D" id="1.10.490.20">
    <property type="entry name" value="Phycocyanins"/>
    <property type="match status" value="1"/>
</dbReference>
<proteinExistence type="inferred from homology"/>
<keyword evidence="5" id="KW-1185">Reference proteome</keyword>
<evidence type="ECO:0000313" key="5">
    <source>
        <dbReference type="Proteomes" id="UP000231057"/>
    </source>
</evidence>
<gene>
    <name evidence="4" type="ORF">BRW62_01265</name>
</gene>
<dbReference type="InterPro" id="IPR009050">
    <property type="entry name" value="Globin-like_sf"/>
</dbReference>
<organism evidence="4 5">
    <name type="scientific">Parathermosynechococcus lividus PCC 6715</name>
    <dbReference type="NCBI Taxonomy" id="1917166"/>
    <lineage>
        <taxon>Bacteria</taxon>
        <taxon>Bacillati</taxon>
        <taxon>Cyanobacteriota</taxon>
        <taxon>Cyanophyceae</taxon>
        <taxon>Acaryochloridales</taxon>
        <taxon>Thermosynechococcaceae</taxon>
        <taxon>Parathermosynechococcus</taxon>
    </lineage>
</organism>
<dbReference type="InterPro" id="IPR038719">
    <property type="entry name" value="Phycobilisome_asu/bsu_sf"/>
</dbReference>
<dbReference type="EMBL" id="CP018092">
    <property type="protein sequence ID" value="ATS17599.1"/>
    <property type="molecule type" value="Genomic_DNA"/>
</dbReference>
<protein>
    <submittedName>
        <fullName evidence="4">Allophycocyanin</fullName>
    </submittedName>
</protein>
<evidence type="ECO:0000256" key="3">
    <source>
        <dbReference type="ARBA" id="ARBA00023307"/>
    </source>
</evidence>
<dbReference type="GO" id="GO:0030089">
    <property type="term" value="C:phycobilisome"/>
    <property type="evidence" value="ECO:0007669"/>
    <property type="project" value="InterPro"/>
</dbReference>
<sequence length="156" mass="17678">MLRQLEKLSLEADGRYATAAELQFLKNYLATAEQRISAYEKIRDAQETIIEQVDQQLCSPNPHIFRKGNQDYTAVCQRDRRSVLRLAAAAMLFADLDALRDGFLLWYRTIIKAFKDEKAARVTYQVLPTVVNQVLGAEEAPLMTPVMALTQSILGE</sequence>
<dbReference type="KEGG" id="slw:BRW62_01265"/>
<dbReference type="OrthoDB" id="423955at2"/>
<dbReference type="GO" id="GO:0015979">
    <property type="term" value="P:photosynthesis"/>
    <property type="evidence" value="ECO:0007669"/>
    <property type="project" value="InterPro"/>
</dbReference>
<dbReference type="CDD" id="cd08919">
    <property type="entry name" value="PBP-like"/>
    <property type="match status" value="1"/>
</dbReference>
<dbReference type="SMR" id="A0A2D2PZB5"/>
<dbReference type="Proteomes" id="UP000231057">
    <property type="component" value="Chromosome"/>
</dbReference>
<dbReference type="AlphaFoldDB" id="A0A2D2PZB5"/>
<dbReference type="InterPro" id="IPR012128">
    <property type="entry name" value="Phycobilisome_asu/bsu"/>
</dbReference>
<reference evidence="4 5" key="1">
    <citation type="submission" date="2016-11" db="EMBL/GenBank/DDBJ databases">
        <title>Complete genome sequence of thermophilic cyanobacteria strain Synechococcus sp. PCC6715.</title>
        <authorList>
            <person name="Tang J."/>
            <person name="Daroch M."/>
            <person name="Liang Y."/>
            <person name="Jiang D."/>
            <person name="Shah M."/>
        </authorList>
    </citation>
    <scope>NUCLEOTIDE SEQUENCE [LARGE SCALE GENOMIC DNA]</scope>
    <source>
        <strain evidence="4 5">PCC 6715</strain>
    </source>
</reference>
<evidence type="ECO:0000256" key="2">
    <source>
        <dbReference type="ARBA" id="ARBA00022991"/>
    </source>
</evidence>
<evidence type="ECO:0000256" key="1">
    <source>
        <dbReference type="ARBA" id="ARBA00008182"/>
    </source>
</evidence>
<accession>A0A2D2PZB5</accession>
<keyword evidence="2" id="KW-0157">Chromophore</keyword>
<dbReference type="SUPFAM" id="SSF46458">
    <property type="entry name" value="Globin-like"/>
    <property type="match status" value="1"/>
</dbReference>
<name>A0A2D2PZB5_PARLV</name>
<dbReference type="RefSeq" id="WP_099797792.1">
    <property type="nucleotide sequence ID" value="NZ_CP018092.1"/>
</dbReference>
<reference evidence="5" key="2">
    <citation type="journal article" date="2022" name="Front. Microbiol.">
        <title>Comparative Genomic Analysis Revealed Distinct Molecular Components and Organization of CO2-Concentrating Mechanism in Thermophilic Cyanobacteria.</title>
        <authorList>
            <person name="Tang J."/>
            <person name="Zhou H."/>
            <person name="Yao D."/>
            <person name="Riaz S."/>
            <person name="You D."/>
            <person name="Klepacz-Smolka A."/>
            <person name="Daroch M."/>
        </authorList>
    </citation>
    <scope>NUCLEOTIDE SEQUENCE [LARGE SCALE GENOMIC DNA]</scope>
    <source>
        <strain evidence="5">PCC 6715</strain>
    </source>
</reference>
<evidence type="ECO:0000313" key="4">
    <source>
        <dbReference type="EMBL" id="ATS17599.1"/>
    </source>
</evidence>
<comment type="similarity">
    <text evidence="1">Belongs to the phycobiliprotein family.</text>
</comment>
<keyword evidence="3" id="KW-0089">Bile pigment</keyword>